<dbReference type="Pfam" id="PF07224">
    <property type="entry name" value="Chlorophyllase"/>
    <property type="match status" value="1"/>
</dbReference>
<keyword evidence="2" id="KW-0442">Lipid degradation</keyword>
<evidence type="ECO:0000313" key="4">
    <source>
        <dbReference type="EMBL" id="SVA89145.1"/>
    </source>
</evidence>
<dbReference type="InterPro" id="IPR029058">
    <property type="entry name" value="AB_hydrolase_fold"/>
</dbReference>
<accession>A0A381ZIP2</accession>
<dbReference type="SUPFAM" id="SSF53474">
    <property type="entry name" value="alpha/beta-Hydrolases"/>
    <property type="match status" value="1"/>
</dbReference>
<protein>
    <recommendedName>
        <fullName evidence="5">AB hydrolase-1 domain-containing protein</fullName>
    </recommendedName>
</protein>
<evidence type="ECO:0000256" key="1">
    <source>
        <dbReference type="ARBA" id="ARBA00022801"/>
    </source>
</evidence>
<dbReference type="AlphaFoldDB" id="A0A381ZIP2"/>
<sequence>MQKPILLFAILVATSLIGVGNAQTFYNGVIGPLPITKNGRATLAVPVENREMSLRIVYPDQGGPYPIIVFSHGTFSSSDKYDLVVEFWAERGYVVILPNHLDANYGIIPNKTEDMIHIVNTRISDMSLVLDNLDEIEVQNPGLQGKLNRNKIIAAGHSIGTQVVLVNTGQRIRNPTNNYVTESSEERFMAAVMLSDPGKMALMPDDAWKGSLTPTFLTTGPDDYGLMGDGRRIAEYQNEILTLPDEPTGDKYLLLNERGDHYFGGLIHRDVNKVPDYDGLAVFNAASLAFMDAHTRDVESAWEFLKPNILTSATDGRFQLTVN</sequence>
<organism evidence="4">
    <name type="scientific">marine metagenome</name>
    <dbReference type="NCBI Taxonomy" id="408172"/>
    <lineage>
        <taxon>unclassified sequences</taxon>
        <taxon>metagenomes</taxon>
        <taxon>ecological metagenomes</taxon>
    </lineage>
</organism>
<dbReference type="PANTHER" id="PTHR10272:SF0">
    <property type="entry name" value="PLATELET-ACTIVATING FACTOR ACETYLHYDROLASE"/>
    <property type="match status" value="1"/>
</dbReference>
<dbReference type="PANTHER" id="PTHR10272">
    <property type="entry name" value="PLATELET-ACTIVATING FACTOR ACETYLHYDROLASE"/>
    <property type="match status" value="1"/>
</dbReference>
<dbReference type="EMBL" id="UINC01021491">
    <property type="protein sequence ID" value="SVA89145.1"/>
    <property type="molecule type" value="Genomic_DNA"/>
</dbReference>
<reference evidence="4" key="1">
    <citation type="submission" date="2018-05" db="EMBL/GenBank/DDBJ databases">
        <authorList>
            <person name="Lanie J.A."/>
            <person name="Ng W.-L."/>
            <person name="Kazmierczak K.M."/>
            <person name="Andrzejewski T.M."/>
            <person name="Davidsen T.M."/>
            <person name="Wayne K.J."/>
            <person name="Tettelin H."/>
            <person name="Glass J.I."/>
            <person name="Rusch D."/>
            <person name="Podicherti R."/>
            <person name="Tsui H.-C.T."/>
            <person name="Winkler M.E."/>
        </authorList>
    </citation>
    <scope>NUCLEOTIDE SEQUENCE</scope>
</reference>
<dbReference type="GO" id="GO:0003847">
    <property type="term" value="F:1-alkyl-2-acetylglycerophosphocholine esterase activity"/>
    <property type="evidence" value="ECO:0007669"/>
    <property type="project" value="TreeGrafter"/>
</dbReference>
<evidence type="ECO:0000256" key="3">
    <source>
        <dbReference type="ARBA" id="ARBA00023098"/>
    </source>
</evidence>
<proteinExistence type="predicted"/>
<keyword evidence="1" id="KW-0378">Hydrolase</keyword>
<gene>
    <name evidence="4" type="ORF">METZ01_LOCUS141999</name>
</gene>
<keyword evidence="3" id="KW-0443">Lipid metabolism</keyword>
<evidence type="ECO:0000256" key="2">
    <source>
        <dbReference type="ARBA" id="ARBA00022963"/>
    </source>
</evidence>
<name>A0A381ZIP2_9ZZZZ</name>
<dbReference type="Gene3D" id="3.40.50.1820">
    <property type="entry name" value="alpha/beta hydrolase"/>
    <property type="match status" value="1"/>
</dbReference>
<dbReference type="InterPro" id="IPR017395">
    <property type="entry name" value="Chlorophyllase-like"/>
</dbReference>
<evidence type="ECO:0008006" key="5">
    <source>
        <dbReference type="Google" id="ProtNLM"/>
    </source>
</evidence>
<dbReference type="GO" id="GO:0016042">
    <property type="term" value="P:lipid catabolic process"/>
    <property type="evidence" value="ECO:0007669"/>
    <property type="project" value="UniProtKB-KW"/>
</dbReference>